<gene>
    <name evidence="2" type="ORF">AA23TX_00520</name>
</gene>
<evidence type="ECO:0000256" key="1">
    <source>
        <dbReference type="SAM" id="SignalP"/>
    </source>
</evidence>
<feature type="chain" id="PRO_5026156280" description="Secreted protein" evidence="1">
    <location>
        <begin position="33"/>
        <end position="110"/>
    </location>
</feature>
<evidence type="ECO:0008006" key="4">
    <source>
        <dbReference type="Google" id="ProtNLM"/>
    </source>
</evidence>
<keyword evidence="1" id="KW-0732">Signal</keyword>
<organism evidence="2 3">
    <name type="scientific">Amycolatopsis camponoti</name>
    <dbReference type="NCBI Taxonomy" id="2606593"/>
    <lineage>
        <taxon>Bacteria</taxon>
        <taxon>Bacillati</taxon>
        <taxon>Actinomycetota</taxon>
        <taxon>Actinomycetes</taxon>
        <taxon>Pseudonocardiales</taxon>
        <taxon>Pseudonocardiaceae</taxon>
        <taxon>Amycolatopsis</taxon>
    </lineage>
</organism>
<feature type="signal peptide" evidence="1">
    <location>
        <begin position="1"/>
        <end position="32"/>
    </location>
</feature>
<protein>
    <recommendedName>
        <fullName evidence="4">Secreted protein</fullName>
    </recommendedName>
</protein>
<evidence type="ECO:0000313" key="3">
    <source>
        <dbReference type="Proteomes" id="UP000399805"/>
    </source>
</evidence>
<dbReference type="Proteomes" id="UP000399805">
    <property type="component" value="Unassembled WGS sequence"/>
</dbReference>
<proteinExistence type="predicted"/>
<reference evidence="2 3" key="1">
    <citation type="submission" date="2019-09" db="EMBL/GenBank/DDBJ databases">
        <authorList>
            <person name="Leyn A S."/>
        </authorList>
    </citation>
    <scope>NUCLEOTIDE SEQUENCE [LARGE SCALE GENOMIC DNA]</scope>
    <source>
        <strain evidence="2">AA231_1</strain>
    </source>
</reference>
<keyword evidence="3" id="KW-1185">Reference proteome</keyword>
<name>A0A6I8LJS0_9PSEU</name>
<dbReference type="AlphaFoldDB" id="A0A6I8LJS0"/>
<dbReference type="EMBL" id="CABVGP010000001">
    <property type="protein sequence ID" value="VVJ15499.1"/>
    <property type="molecule type" value="Genomic_DNA"/>
</dbReference>
<accession>A0A6I8LJS0</accession>
<evidence type="ECO:0000313" key="2">
    <source>
        <dbReference type="EMBL" id="VVJ15499.1"/>
    </source>
</evidence>
<sequence>MRGFLKTFLRRTGAVIAATTGALALLTGVSDAAGADAAFRPPPGAIPPPKCDPVNQVQTPLQWEFHSEYKHVVPSGIPAPYHYFRTYFVSWAPAEWDDVSTKVVCDVYSF</sequence>